<proteinExistence type="inferred from homology"/>
<evidence type="ECO:0000313" key="7">
    <source>
        <dbReference type="Proteomes" id="UP000054337"/>
    </source>
</evidence>
<keyword evidence="2 5" id="KW-0489">Methyltransferase</keyword>
<feature type="active site" evidence="5">
    <location>
        <position position="387"/>
    </location>
</feature>
<evidence type="ECO:0000256" key="4">
    <source>
        <dbReference type="ARBA" id="ARBA00022691"/>
    </source>
</evidence>
<dbReference type="GO" id="GO:0044027">
    <property type="term" value="P:negative regulation of gene expression via chromosomal CpG island methylation"/>
    <property type="evidence" value="ECO:0007669"/>
    <property type="project" value="TreeGrafter"/>
</dbReference>
<dbReference type="Pfam" id="PF00145">
    <property type="entry name" value="DNA_methylase"/>
    <property type="match status" value="2"/>
</dbReference>
<dbReference type="GO" id="GO:0003886">
    <property type="term" value="F:DNA (cytosine-5-)-methyltransferase activity"/>
    <property type="evidence" value="ECO:0007669"/>
    <property type="project" value="UniProtKB-EC"/>
</dbReference>
<dbReference type="RefSeq" id="XP_014550669.1">
    <property type="nucleotide sequence ID" value="XM_014695183.1"/>
</dbReference>
<comment type="similarity">
    <text evidence="5">Belongs to the class I-like SAM-binding methyltransferase superfamily. C5-methyltransferase family.</text>
</comment>
<organism evidence="6 7">
    <name type="scientific">Bipolaris victoriae (strain FI3)</name>
    <name type="common">Victoria blight of oats agent</name>
    <name type="synonym">Cochliobolus victoriae</name>
    <dbReference type="NCBI Taxonomy" id="930091"/>
    <lineage>
        <taxon>Eukaryota</taxon>
        <taxon>Fungi</taxon>
        <taxon>Dikarya</taxon>
        <taxon>Ascomycota</taxon>
        <taxon>Pezizomycotina</taxon>
        <taxon>Dothideomycetes</taxon>
        <taxon>Pleosporomycetidae</taxon>
        <taxon>Pleosporales</taxon>
        <taxon>Pleosporineae</taxon>
        <taxon>Pleosporaceae</taxon>
        <taxon>Bipolaris</taxon>
    </lineage>
</organism>
<protein>
    <recommendedName>
        <fullName evidence="1">DNA (cytosine-5-)-methyltransferase</fullName>
        <ecNumber evidence="1">2.1.1.37</ecNumber>
    </recommendedName>
</protein>
<name>W7EAJ8_BIPV3</name>
<dbReference type="Gene3D" id="3.90.120.10">
    <property type="entry name" value="DNA Methylase, subunit A, domain 2"/>
    <property type="match status" value="1"/>
</dbReference>
<dbReference type="InterPro" id="IPR001525">
    <property type="entry name" value="C5_MeTfrase"/>
</dbReference>
<dbReference type="HOGENOM" id="CLU_012943_2_1_1"/>
<keyword evidence="3 5" id="KW-0808">Transferase</keyword>
<evidence type="ECO:0000256" key="3">
    <source>
        <dbReference type="ARBA" id="ARBA00022679"/>
    </source>
</evidence>
<dbReference type="PRINTS" id="PR00105">
    <property type="entry name" value="C5METTRFRASE"/>
</dbReference>
<dbReference type="GO" id="GO:0005634">
    <property type="term" value="C:nucleus"/>
    <property type="evidence" value="ECO:0007669"/>
    <property type="project" value="TreeGrafter"/>
</dbReference>
<accession>W7EAJ8</accession>
<dbReference type="InterPro" id="IPR050390">
    <property type="entry name" value="C5-Methyltransferase"/>
</dbReference>
<evidence type="ECO:0000256" key="1">
    <source>
        <dbReference type="ARBA" id="ARBA00011975"/>
    </source>
</evidence>
<sequence length="653" mass="73242">MSASHPYVLDNDDDRPIDNEESEFDLIDYVDSNDDESEVISHNPCASSTASGPNLARASSLQHSEVLIESYRLGKGLVIRPEQTVELHDHLTYEVNIRHSGDFLRVKYIIMNLETDEVRLRGYRMRRVKYLGQLFDWKLNELAMVLRIKEQDDRTPLVAGLEDVNIDEVYRIRDCTLTNKPYPFLSFRTSGRLAVPVGINQEEIKLQIFHAGRLTCRVINIQYMNQHGKSYSGVVRYLYGEEADKLGNVDQLTQAGASRKKAISIGVEDDDCVIVTKDCFTSRNRKRRRRADSSGLATPRSKATFSSKRDQLTYGDVYCGVGGASQGALQAGYSVAWGLDKDDRAVEAYKLNHRSAYAFKMDAHNFPPPDISKEAWRVDVLHLSPPCCYWSPAHTQPGPNDQENYEALYTVGPILKKVKPRVATLEQTSGLLTSRAHKRNFFTLLNDIGHAGYDLRYKIQDLSEFGLVQQRKRLLIIAARRGMPLPPFPKPTHGPPGSGLKHLVSIADALLPLKQLGYEAATDPYNQPRFFASPRTPYNVNSHLKGCITTGGTTSYHPSGTRPFTARELSLFQSFPPNYQFTGSKSEATKQAGNAFPPIMAEALYRSIAKTLKAYDQDLIGAGNVEELSRNGEEIINLLSDDDDDEEIEILSD</sequence>
<evidence type="ECO:0000256" key="2">
    <source>
        <dbReference type="ARBA" id="ARBA00022603"/>
    </source>
</evidence>
<dbReference type="GeneID" id="26250631"/>
<dbReference type="GO" id="GO:0032259">
    <property type="term" value="P:methylation"/>
    <property type="evidence" value="ECO:0007669"/>
    <property type="project" value="UniProtKB-KW"/>
</dbReference>
<dbReference type="PANTHER" id="PTHR10629:SF52">
    <property type="entry name" value="DNA (CYTOSINE-5)-METHYLTRANSFERASE 1"/>
    <property type="match status" value="1"/>
</dbReference>
<dbReference type="PROSITE" id="PS00095">
    <property type="entry name" value="C5_MTASE_2"/>
    <property type="match status" value="1"/>
</dbReference>
<dbReference type="Gene3D" id="3.40.50.150">
    <property type="entry name" value="Vaccinia Virus protein VP39"/>
    <property type="match status" value="1"/>
</dbReference>
<dbReference type="SUPFAM" id="SSF53335">
    <property type="entry name" value="S-adenosyl-L-methionine-dependent methyltransferases"/>
    <property type="match status" value="1"/>
</dbReference>
<keyword evidence="4 5" id="KW-0949">S-adenosyl-L-methionine</keyword>
<evidence type="ECO:0000256" key="5">
    <source>
        <dbReference type="PROSITE-ProRule" id="PRU01016"/>
    </source>
</evidence>
<reference evidence="6 7" key="1">
    <citation type="journal article" date="2013" name="PLoS Genet.">
        <title>Comparative genome structure, secondary metabolite, and effector coding capacity across Cochliobolus pathogens.</title>
        <authorList>
            <person name="Condon B.J."/>
            <person name="Leng Y."/>
            <person name="Wu D."/>
            <person name="Bushley K.E."/>
            <person name="Ohm R.A."/>
            <person name="Otillar R."/>
            <person name="Martin J."/>
            <person name="Schackwitz W."/>
            <person name="Grimwood J."/>
            <person name="MohdZainudin N."/>
            <person name="Xue C."/>
            <person name="Wang R."/>
            <person name="Manning V.A."/>
            <person name="Dhillon B."/>
            <person name="Tu Z.J."/>
            <person name="Steffenson B.J."/>
            <person name="Salamov A."/>
            <person name="Sun H."/>
            <person name="Lowry S."/>
            <person name="LaButti K."/>
            <person name="Han J."/>
            <person name="Copeland A."/>
            <person name="Lindquist E."/>
            <person name="Barry K."/>
            <person name="Schmutz J."/>
            <person name="Baker S.E."/>
            <person name="Ciuffetti L.M."/>
            <person name="Grigoriev I.V."/>
            <person name="Zhong S."/>
            <person name="Turgeon B.G."/>
        </authorList>
    </citation>
    <scope>NUCLEOTIDE SEQUENCE [LARGE SCALE GENOMIC DNA]</scope>
    <source>
        <strain evidence="6 7">FI3</strain>
    </source>
</reference>
<dbReference type="PROSITE" id="PS51679">
    <property type="entry name" value="SAM_MT_C5"/>
    <property type="match status" value="1"/>
</dbReference>
<gene>
    <name evidence="6" type="ORF">COCVIDRAFT_114878</name>
</gene>
<dbReference type="EMBL" id="KI968864">
    <property type="protein sequence ID" value="EUN21092.1"/>
    <property type="molecule type" value="Genomic_DNA"/>
</dbReference>
<dbReference type="Proteomes" id="UP000054337">
    <property type="component" value="Unassembled WGS sequence"/>
</dbReference>
<dbReference type="GO" id="GO:0003677">
    <property type="term" value="F:DNA binding"/>
    <property type="evidence" value="ECO:0007669"/>
    <property type="project" value="TreeGrafter"/>
</dbReference>
<dbReference type="OrthoDB" id="414133at2759"/>
<dbReference type="PANTHER" id="PTHR10629">
    <property type="entry name" value="CYTOSINE-SPECIFIC METHYLTRANSFERASE"/>
    <property type="match status" value="1"/>
</dbReference>
<dbReference type="InterPro" id="IPR031303">
    <property type="entry name" value="C5_meth_CS"/>
</dbReference>
<keyword evidence="7" id="KW-1185">Reference proteome</keyword>
<dbReference type="AlphaFoldDB" id="W7EAJ8"/>
<dbReference type="EC" id="2.1.1.37" evidence="1"/>
<evidence type="ECO:0000313" key="6">
    <source>
        <dbReference type="EMBL" id="EUN21092.1"/>
    </source>
</evidence>
<dbReference type="InterPro" id="IPR029063">
    <property type="entry name" value="SAM-dependent_MTases_sf"/>
</dbReference>